<dbReference type="Proteomes" id="UP000054729">
    <property type="component" value="Unassembled WGS sequence"/>
</dbReference>
<dbReference type="SUPFAM" id="SSF56176">
    <property type="entry name" value="FAD-binding/transporter-associated domain-like"/>
    <property type="match status" value="1"/>
</dbReference>
<dbReference type="EMBL" id="LNZB01000031">
    <property type="protein sequence ID" value="KTD80506.1"/>
    <property type="molecule type" value="Genomic_DNA"/>
</dbReference>
<dbReference type="PANTHER" id="PTHR43762:SF1">
    <property type="entry name" value="D-ARABINONO-1,4-LACTONE OXIDASE"/>
    <property type="match status" value="1"/>
</dbReference>
<dbReference type="InterPro" id="IPR016169">
    <property type="entry name" value="FAD-bd_PCMH_sub2"/>
</dbReference>
<sequence>MTFPAELQKQFIQMLNKNGISYSSGWSNYMETVKNPAALVLEIKNDKQISMVMKAIKELNKDRNPQNKITVRATAGWTDTKKCKCFCLFGWDKEQEEQYNEGFSFSQVVGGRASVDTAGTDVIIRFAKSYQYTKVLGTMKNPPVVNPKNPIHQLPVSLVEVSAGVQISELADFLRKHKLSLTTASMIAWVSAVGLAGTAGHGTGRDEPAFSGLIESIKICDAEGNIRELTRDDPDFANLVGGHSGLLGVVLSMKIRAVKAFNLEESIELYSDTKEMSGKLAGVLKNNQYVSIMGMPSYSCPETGKLVSKWQIRKWNYTTEKPTTRENAPYAPDISSFAQELQVRIGSSVMEYLLDSGLKHLMPAFMLLSAAVVTGTRGTARKVDFENHISHPQVAFPKAMRDVSYLIPVKDADAGKVLEETLQKMESLLNKAGSKGEYPVTYAIYVRYIKGTNGGLSTSYTHSEDERILAIDVVTHPDAPGIDNFERNMMSYFRSKGISPRNHLGKNFPAEVQSYEQFFGPKIIQDYMESLQRWYSSPDKKDGPEKLAMSPFFTPYLQNMLSPSPSPKEELEQKEDSEKVPVNINRAMTSQEHSESELLDFLTKLHAEISKMDIKSDEGKSAKENFLSVCQLELERMNIKQSSATTLH</sequence>
<evidence type="ECO:0000313" key="3">
    <source>
        <dbReference type="Proteomes" id="UP000054729"/>
    </source>
</evidence>
<name>A0A0W1AGL6_9GAMM</name>
<dbReference type="RefSeq" id="WP_058479913.1">
    <property type="nucleotide sequence ID" value="NZ_CAAAIQ010000008.1"/>
</dbReference>
<dbReference type="InterPro" id="IPR036318">
    <property type="entry name" value="FAD-bd_PCMH-like_sf"/>
</dbReference>
<organism evidence="2 3">
    <name type="scientific">Legionella waltersii</name>
    <dbReference type="NCBI Taxonomy" id="66969"/>
    <lineage>
        <taxon>Bacteria</taxon>
        <taxon>Pseudomonadati</taxon>
        <taxon>Pseudomonadota</taxon>
        <taxon>Gammaproteobacteria</taxon>
        <taxon>Legionellales</taxon>
        <taxon>Legionellaceae</taxon>
        <taxon>Legionella</taxon>
    </lineage>
</organism>
<dbReference type="Gene3D" id="3.30.465.10">
    <property type="match status" value="1"/>
</dbReference>
<keyword evidence="3" id="KW-1185">Reference proteome</keyword>
<dbReference type="AlphaFoldDB" id="A0A0W1AGL6"/>
<dbReference type="PROSITE" id="PS51387">
    <property type="entry name" value="FAD_PCMH"/>
    <property type="match status" value="1"/>
</dbReference>
<comment type="caution">
    <text evidence="2">The sequence shown here is derived from an EMBL/GenBank/DDBJ whole genome shotgun (WGS) entry which is preliminary data.</text>
</comment>
<reference evidence="2 3" key="1">
    <citation type="submission" date="2015-11" db="EMBL/GenBank/DDBJ databases">
        <title>Genomic analysis of 38 Legionella species identifies large and diverse effector repertoires.</title>
        <authorList>
            <person name="Burstein D."/>
            <person name="Amaro F."/>
            <person name="Zusman T."/>
            <person name="Lifshitz Z."/>
            <person name="Cohen O."/>
            <person name="Gilbert J.A."/>
            <person name="Pupko T."/>
            <person name="Shuman H.A."/>
            <person name="Segal G."/>
        </authorList>
    </citation>
    <scope>NUCLEOTIDE SEQUENCE [LARGE SCALE GENOMIC DNA]</scope>
    <source>
        <strain evidence="2 3">ATCC 51914</strain>
    </source>
</reference>
<dbReference type="GO" id="GO:0071949">
    <property type="term" value="F:FAD binding"/>
    <property type="evidence" value="ECO:0007669"/>
    <property type="project" value="InterPro"/>
</dbReference>
<dbReference type="GO" id="GO:0016899">
    <property type="term" value="F:oxidoreductase activity, acting on the CH-OH group of donors, oxygen as acceptor"/>
    <property type="evidence" value="ECO:0007669"/>
    <property type="project" value="InterPro"/>
</dbReference>
<feature type="domain" description="FAD-binding PCMH-type" evidence="1">
    <location>
        <begin position="33"/>
        <end position="260"/>
    </location>
</feature>
<dbReference type="InterPro" id="IPR010031">
    <property type="entry name" value="FAD_lactone_oxidase-like"/>
</dbReference>
<dbReference type="PATRIC" id="fig|66969.6.peg.1318"/>
<protein>
    <submittedName>
        <fullName evidence="2">L-gulono-gamma-lactone oxidase</fullName>
    </submittedName>
</protein>
<evidence type="ECO:0000259" key="1">
    <source>
        <dbReference type="PROSITE" id="PS51387"/>
    </source>
</evidence>
<dbReference type="InterPro" id="IPR016166">
    <property type="entry name" value="FAD-bd_PCMH"/>
</dbReference>
<proteinExistence type="predicted"/>
<accession>A0A0W1AGL6</accession>
<dbReference type="STRING" id="66969.Lwal_1203"/>
<dbReference type="PANTHER" id="PTHR43762">
    <property type="entry name" value="L-GULONOLACTONE OXIDASE"/>
    <property type="match status" value="1"/>
</dbReference>
<gene>
    <name evidence="2" type="ORF">Lwal_1203</name>
</gene>
<dbReference type="OrthoDB" id="5644354at2"/>
<evidence type="ECO:0000313" key="2">
    <source>
        <dbReference type="EMBL" id="KTD80506.1"/>
    </source>
</evidence>